<accession>K1U3E8</accession>
<dbReference type="GO" id="GO:0046983">
    <property type="term" value="F:protein dimerization activity"/>
    <property type="evidence" value="ECO:0007669"/>
    <property type="project" value="InterPro"/>
</dbReference>
<reference evidence="2" key="1">
    <citation type="journal article" date="2013" name="Environ. Microbiol.">
        <title>Microbiota from the distal guts of lean and obese adolescents exhibit partial functional redundancy besides clear differences in community structure.</title>
        <authorList>
            <person name="Ferrer M."/>
            <person name="Ruiz A."/>
            <person name="Lanza F."/>
            <person name="Haange S.B."/>
            <person name="Oberbach A."/>
            <person name="Till H."/>
            <person name="Bargiela R."/>
            <person name="Campoy C."/>
            <person name="Segura M.T."/>
            <person name="Richter M."/>
            <person name="von Bergen M."/>
            <person name="Seifert J."/>
            <person name="Suarez A."/>
        </authorList>
    </citation>
    <scope>NUCLEOTIDE SEQUENCE</scope>
</reference>
<proteinExistence type="predicted"/>
<dbReference type="Gene3D" id="1.25.40.880">
    <property type="entry name" value="Alkyl sulfatase, dimerisation domain"/>
    <property type="match status" value="1"/>
</dbReference>
<evidence type="ECO:0000313" key="2">
    <source>
        <dbReference type="EMBL" id="EKC76753.1"/>
    </source>
</evidence>
<dbReference type="InterPro" id="IPR052195">
    <property type="entry name" value="Bact_Alkyl/Aryl-Sulfatase"/>
</dbReference>
<feature type="non-terminal residue" evidence="2">
    <location>
        <position position="156"/>
    </location>
</feature>
<dbReference type="AlphaFoldDB" id="K1U3E8"/>
<evidence type="ECO:0000259" key="1">
    <source>
        <dbReference type="Pfam" id="PF14863"/>
    </source>
</evidence>
<organism evidence="2">
    <name type="scientific">human gut metagenome</name>
    <dbReference type="NCBI Taxonomy" id="408170"/>
    <lineage>
        <taxon>unclassified sequences</taxon>
        <taxon>metagenomes</taxon>
        <taxon>organismal metagenomes</taxon>
    </lineage>
</organism>
<dbReference type="PANTHER" id="PTHR43223:SF1">
    <property type="entry name" value="ALKYL_ARYL-SULFATASE BDS1"/>
    <property type="match status" value="1"/>
</dbReference>
<comment type="caution">
    <text evidence="2">The sequence shown here is derived from an EMBL/GenBank/DDBJ whole genome shotgun (WGS) entry which is preliminary data.</text>
</comment>
<protein>
    <submittedName>
        <fullName evidence="2">Hydrolase</fullName>
    </submittedName>
</protein>
<dbReference type="GO" id="GO:0018909">
    <property type="term" value="P:dodecyl sulfate metabolic process"/>
    <property type="evidence" value="ECO:0007669"/>
    <property type="project" value="TreeGrafter"/>
</dbReference>
<dbReference type="InterPro" id="IPR036866">
    <property type="entry name" value="RibonucZ/Hydroxyglut_hydro"/>
</dbReference>
<dbReference type="GO" id="GO:0018741">
    <property type="term" value="F:linear primary-alkylsulfatase activity"/>
    <property type="evidence" value="ECO:0007669"/>
    <property type="project" value="TreeGrafter"/>
</dbReference>
<gene>
    <name evidence="2" type="ORF">LEA_04540</name>
</gene>
<dbReference type="InterPro" id="IPR029228">
    <property type="entry name" value="Alkyl_sulf_dimr"/>
</dbReference>
<name>K1U3E8_9ZZZZ</name>
<feature type="domain" description="Alkyl sulfatase dimerisation" evidence="1">
    <location>
        <begin position="24"/>
        <end position="156"/>
    </location>
</feature>
<dbReference type="SUPFAM" id="SSF56281">
    <property type="entry name" value="Metallo-hydrolase/oxidoreductase"/>
    <property type="match status" value="1"/>
</dbReference>
<dbReference type="Pfam" id="PF14863">
    <property type="entry name" value="Alkyl_sulf_dimr"/>
    <property type="match status" value="1"/>
</dbReference>
<dbReference type="InterPro" id="IPR038536">
    <property type="entry name" value="Alkyl/aryl-sulf_dimr_sf"/>
</dbReference>
<dbReference type="EMBL" id="AJWY01002982">
    <property type="protein sequence ID" value="EKC76753.1"/>
    <property type="molecule type" value="Genomic_DNA"/>
</dbReference>
<keyword evidence="2" id="KW-0378">Hydrolase</keyword>
<dbReference type="PANTHER" id="PTHR43223">
    <property type="entry name" value="ALKYL/ARYL-SULFATASE"/>
    <property type="match status" value="1"/>
</dbReference>
<sequence length="156" mass="18210">MANTASVYKYIFSQTLMYINQGYTSTEIANMIELPDELNKIWYTRQYYGTLKHNVKAVYQKYMGWYDENPIHLDELEPTEYSKKLVEYLGDTDKVLEMAKKDFDKGEYQWVAQITNTLVYADPENKDARYLCADALEQLGYQAESGAWRNAYLTGA</sequence>